<dbReference type="Gene3D" id="3.90.25.10">
    <property type="entry name" value="UDP-galactose 4-epimerase, domain 1"/>
    <property type="match status" value="1"/>
</dbReference>
<evidence type="ECO:0000256" key="3">
    <source>
        <dbReference type="ARBA" id="ARBA00004947"/>
    </source>
</evidence>
<sequence>MNNLNPSKPVILVTGGAGYIGCHAVKALQKAGYGVIVLDNLVYGHREIVEEVLQAELIIGDINNRPLLDEIFSRYSIDAVMHFAAYAYVGESMMDPAKYYRNNVVGTLTLLEAMVAANVKRIVFSSTCATYGVPESIPVTEDQPQNPINPYGRSKLMAEKILADFDRAYGLKSVCFRYFNAAGADPQGLLGEKHEPETHLIPLVLQTALGLRDSISILGTDYPLPDGTCIRDYIHVVDLANAHILGLEYLLKGEESNVFNLGNSKGFSVREVIETAKVVTGKPIKVIEEKRRLGDPPVLVGSSEKAQKILGWRPQYSDLKDIITHAWNWHQISVERAKNIQLKISADLVPASVPLVSVIIPAYNAEKFIKGTLRSVLSQTYKNIEVLVIDDGSQDKTQEIVQAFARQDKRVRLLQQANSGVAAARNLGIQHSKGEFIAPVDADDIWYPENIEKQVQCMLEGGASVGVVYSWSVDINENDQPIGSFRAAKIVGNVYSTLLCHNFLGNASCTMIRRSSLDKVGWYSDEFRKQNAQGCEDWDLYLRIAEFYEFKVVQEFLVGYRKLSESMSRNYHTMARSHELILKKVQENKPQIPQLFYRLSKSNLYIYFAAQSSKAGNQKIAKFWLKKAVKAELMTFLIRPELYKLLMQNLAVSSWEFLRLKTSESQPKVSKLMSKTKPLSFEEIQNNKISQAGVVAVNDMFHFVIKNAYTALTK</sequence>
<dbReference type="Gene3D" id="3.40.50.720">
    <property type="entry name" value="NAD(P)-binding Rossmann-like Domain"/>
    <property type="match status" value="1"/>
</dbReference>
<keyword evidence="8" id="KW-0413">Isomerase</keyword>
<dbReference type="PANTHER" id="PTHR43725">
    <property type="entry name" value="UDP-GLUCOSE 4-EPIMERASE"/>
    <property type="match status" value="1"/>
</dbReference>
<proteinExistence type="inferred from homology"/>
<evidence type="ECO:0000313" key="14">
    <source>
        <dbReference type="EMBL" id="ADN17640.1"/>
    </source>
</evidence>
<comment type="cofactor">
    <cofactor evidence="2">
        <name>NAD(+)</name>
        <dbReference type="ChEBI" id="CHEBI:57540"/>
    </cofactor>
</comment>
<feature type="domain" description="NAD-dependent epimerase/dehydratase" evidence="13">
    <location>
        <begin position="11"/>
        <end position="262"/>
    </location>
</feature>
<dbReference type="NCBIfam" id="TIGR01179">
    <property type="entry name" value="galE"/>
    <property type="match status" value="1"/>
</dbReference>
<geneLocation type="plasmid" evidence="14 15">
    <name>Cy782201</name>
</geneLocation>
<evidence type="ECO:0000256" key="5">
    <source>
        <dbReference type="ARBA" id="ARBA00013189"/>
    </source>
</evidence>
<gene>
    <name evidence="14" type="ordered locus">Cyan7822_5779</name>
</gene>
<name>E0UL10_GLOV7</name>
<dbReference type="Pfam" id="PF00535">
    <property type="entry name" value="Glycos_transf_2"/>
    <property type="match status" value="1"/>
</dbReference>
<evidence type="ECO:0000259" key="13">
    <source>
        <dbReference type="Pfam" id="PF01370"/>
    </source>
</evidence>
<dbReference type="OrthoDB" id="9801785at2"/>
<evidence type="ECO:0000256" key="1">
    <source>
        <dbReference type="ARBA" id="ARBA00000083"/>
    </source>
</evidence>
<accession>E0UL10</accession>
<organism evidence="14 15">
    <name type="scientific">Gloeothece verrucosa (strain PCC 7822)</name>
    <name type="common">Cyanothece sp. (strain PCC 7822)</name>
    <dbReference type="NCBI Taxonomy" id="497965"/>
    <lineage>
        <taxon>Bacteria</taxon>
        <taxon>Bacillati</taxon>
        <taxon>Cyanobacteriota</taxon>
        <taxon>Cyanophyceae</taxon>
        <taxon>Oscillatoriophycideae</taxon>
        <taxon>Chroococcales</taxon>
        <taxon>Aphanothecaceae</taxon>
        <taxon>Gloeothece</taxon>
        <taxon>Gloeothece verrucosa</taxon>
    </lineage>
</organism>
<comment type="similarity">
    <text evidence="4">Belongs to the NAD(P)-dependent epimerase/dehydratase family.</text>
</comment>
<dbReference type="GO" id="GO:0033499">
    <property type="term" value="P:galactose catabolic process via UDP-galactose, Leloir pathway"/>
    <property type="evidence" value="ECO:0007669"/>
    <property type="project" value="TreeGrafter"/>
</dbReference>
<dbReference type="InterPro" id="IPR005886">
    <property type="entry name" value="UDP_G4E"/>
</dbReference>
<dbReference type="KEGG" id="cyj:Cyan7822_5779"/>
<evidence type="ECO:0000256" key="2">
    <source>
        <dbReference type="ARBA" id="ARBA00001911"/>
    </source>
</evidence>
<dbReference type="CDD" id="cd00761">
    <property type="entry name" value="Glyco_tranf_GTA_type"/>
    <property type="match status" value="1"/>
</dbReference>
<evidence type="ECO:0000256" key="4">
    <source>
        <dbReference type="ARBA" id="ARBA00007637"/>
    </source>
</evidence>
<evidence type="ECO:0000256" key="6">
    <source>
        <dbReference type="ARBA" id="ARBA00018569"/>
    </source>
</evidence>
<dbReference type="PANTHER" id="PTHR43725:SF53">
    <property type="entry name" value="UDP-ARABINOSE 4-EPIMERASE 1"/>
    <property type="match status" value="1"/>
</dbReference>
<dbReference type="InterPro" id="IPR029044">
    <property type="entry name" value="Nucleotide-diphossugar_trans"/>
</dbReference>
<dbReference type="EC" id="5.1.3.2" evidence="5"/>
<dbReference type="CAZy" id="GT2">
    <property type="family name" value="Glycosyltransferase Family 2"/>
</dbReference>
<dbReference type="InterPro" id="IPR001509">
    <property type="entry name" value="Epimerase_deHydtase"/>
</dbReference>
<dbReference type="HOGENOM" id="CLU_386727_0_0_3"/>
<evidence type="ECO:0000313" key="15">
    <source>
        <dbReference type="Proteomes" id="UP000008206"/>
    </source>
</evidence>
<evidence type="ECO:0000256" key="11">
    <source>
        <dbReference type="ARBA" id="ARBA00033067"/>
    </source>
</evidence>
<evidence type="ECO:0000259" key="12">
    <source>
        <dbReference type="Pfam" id="PF00535"/>
    </source>
</evidence>
<dbReference type="Pfam" id="PF01370">
    <property type="entry name" value="Epimerase"/>
    <property type="match status" value="1"/>
</dbReference>
<dbReference type="Gene3D" id="3.90.550.10">
    <property type="entry name" value="Spore Coat Polysaccharide Biosynthesis Protein SpsA, Chain A"/>
    <property type="match status" value="1"/>
</dbReference>
<comment type="pathway">
    <text evidence="3">Carbohydrate metabolism; galactose metabolism.</text>
</comment>
<dbReference type="SUPFAM" id="SSF53448">
    <property type="entry name" value="Nucleotide-diphospho-sugar transferases"/>
    <property type="match status" value="1"/>
</dbReference>
<keyword evidence="15" id="KW-1185">Reference proteome</keyword>
<evidence type="ECO:0000256" key="10">
    <source>
        <dbReference type="ARBA" id="ARBA00031367"/>
    </source>
</evidence>
<dbReference type="Proteomes" id="UP000008206">
    <property type="component" value="Plasmid Cy782201"/>
</dbReference>
<dbReference type="AlphaFoldDB" id="E0UL10"/>
<reference evidence="15" key="1">
    <citation type="journal article" date="2011" name="MBio">
        <title>Novel metabolic attributes of the genus Cyanothece, comprising a group of unicellular nitrogen-fixing Cyanobacteria.</title>
        <authorList>
            <person name="Bandyopadhyay A."/>
            <person name="Elvitigala T."/>
            <person name="Welsh E."/>
            <person name="Stockel J."/>
            <person name="Liberton M."/>
            <person name="Min H."/>
            <person name="Sherman L.A."/>
            <person name="Pakrasi H.B."/>
        </authorList>
    </citation>
    <scope>NUCLEOTIDE SEQUENCE [LARGE SCALE GENOMIC DNA]</scope>
    <source>
        <strain evidence="15">PCC 7822</strain>
        <plasmid evidence="15">Cy782201</plasmid>
    </source>
</reference>
<dbReference type="SUPFAM" id="SSF51735">
    <property type="entry name" value="NAD(P)-binding Rossmann-fold domains"/>
    <property type="match status" value="1"/>
</dbReference>
<dbReference type="GO" id="GO:0003978">
    <property type="term" value="F:UDP-glucose 4-epimerase activity"/>
    <property type="evidence" value="ECO:0007669"/>
    <property type="project" value="UniProtKB-EC"/>
</dbReference>
<evidence type="ECO:0000256" key="7">
    <source>
        <dbReference type="ARBA" id="ARBA00023027"/>
    </source>
</evidence>
<evidence type="ECO:0000256" key="8">
    <source>
        <dbReference type="ARBA" id="ARBA00023235"/>
    </source>
</evidence>
<protein>
    <recommendedName>
        <fullName evidence="6">UDP-glucose 4-epimerase</fullName>
        <ecNumber evidence="5">5.1.3.2</ecNumber>
    </recommendedName>
    <alternativeName>
        <fullName evidence="11">Galactowaldenase</fullName>
    </alternativeName>
    <alternativeName>
        <fullName evidence="10">UDP-galactose 4-epimerase</fullName>
    </alternativeName>
</protein>
<dbReference type="InterPro" id="IPR001173">
    <property type="entry name" value="Glyco_trans_2-like"/>
</dbReference>
<dbReference type="CDD" id="cd05247">
    <property type="entry name" value="UDP_G4E_1_SDR_e"/>
    <property type="match status" value="1"/>
</dbReference>
<comment type="catalytic activity">
    <reaction evidence="1">
        <text>UDP-alpha-D-glucose = UDP-alpha-D-galactose</text>
        <dbReference type="Rhea" id="RHEA:22168"/>
        <dbReference type="ChEBI" id="CHEBI:58885"/>
        <dbReference type="ChEBI" id="CHEBI:66914"/>
        <dbReference type="EC" id="5.1.3.2"/>
    </reaction>
</comment>
<keyword evidence="9" id="KW-0119">Carbohydrate metabolism</keyword>
<dbReference type="UniPathway" id="UPA00214"/>
<keyword evidence="7" id="KW-0520">NAD</keyword>
<feature type="domain" description="Glycosyltransferase 2-like" evidence="12">
    <location>
        <begin position="357"/>
        <end position="520"/>
    </location>
</feature>
<keyword evidence="14" id="KW-0614">Plasmid</keyword>
<dbReference type="EMBL" id="CP002199">
    <property type="protein sequence ID" value="ADN17640.1"/>
    <property type="molecule type" value="Genomic_DNA"/>
</dbReference>
<dbReference type="InterPro" id="IPR036291">
    <property type="entry name" value="NAD(P)-bd_dom_sf"/>
</dbReference>
<evidence type="ECO:0000256" key="9">
    <source>
        <dbReference type="ARBA" id="ARBA00023277"/>
    </source>
</evidence>